<dbReference type="Gene3D" id="3.90.79.10">
    <property type="entry name" value="Nucleoside Triphosphate Pyrophosphohydrolase"/>
    <property type="match status" value="1"/>
</dbReference>
<accession>A0ABP8Q4H5</accession>
<dbReference type="InterPro" id="IPR000086">
    <property type="entry name" value="NUDIX_hydrolase_dom"/>
</dbReference>
<dbReference type="SUPFAM" id="SSF55811">
    <property type="entry name" value="Nudix"/>
    <property type="match status" value="1"/>
</dbReference>
<dbReference type="Proteomes" id="UP001501321">
    <property type="component" value="Unassembled WGS sequence"/>
</dbReference>
<comment type="similarity">
    <text evidence="3">Belongs to the Nudix hydrolase family.</text>
</comment>
<dbReference type="RefSeq" id="WP_345010801.1">
    <property type="nucleotide sequence ID" value="NZ_BAABFC010000008.1"/>
</dbReference>
<name>A0ABP8Q4H5_9GAMM</name>
<dbReference type="InterPro" id="IPR015797">
    <property type="entry name" value="NUDIX_hydrolase-like_dom_sf"/>
</dbReference>
<sequence>MYCPQCGRPGLQSREDHEFRCDCGFHYFHNVAAAVAAILQCGDEMLVTRRAREPGKGQLDFPGGFVDPAESLEQALRRELHEELGLDIAGLPCHWLGSASNGYPYDGICYHTCDCYFHLPLAAKPAILGQADVAEAFWLPLAELDPREFAFGSSRDGLTMLHKQLKNDTNKPSSSCDKRLSLSAGLKSGA</sequence>
<keyword evidence="2 3" id="KW-0378">Hydrolase</keyword>
<gene>
    <name evidence="6" type="ORF">GCM10023095_10670</name>
</gene>
<dbReference type="Pfam" id="PF00293">
    <property type="entry name" value="NUDIX"/>
    <property type="match status" value="1"/>
</dbReference>
<evidence type="ECO:0000256" key="3">
    <source>
        <dbReference type="RuleBase" id="RU003476"/>
    </source>
</evidence>
<dbReference type="PROSITE" id="PS00893">
    <property type="entry name" value="NUDIX_BOX"/>
    <property type="match status" value="1"/>
</dbReference>
<evidence type="ECO:0000313" key="7">
    <source>
        <dbReference type="Proteomes" id="UP001501321"/>
    </source>
</evidence>
<dbReference type="EMBL" id="BAABFC010000008">
    <property type="protein sequence ID" value="GAA4496151.1"/>
    <property type="molecule type" value="Genomic_DNA"/>
</dbReference>
<reference evidence="7" key="1">
    <citation type="journal article" date="2019" name="Int. J. Syst. Evol. Microbiol.">
        <title>The Global Catalogue of Microorganisms (GCM) 10K type strain sequencing project: providing services to taxonomists for standard genome sequencing and annotation.</title>
        <authorList>
            <consortium name="The Broad Institute Genomics Platform"/>
            <consortium name="The Broad Institute Genome Sequencing Center for Infectious Disease"/>
            <person name="Wu L."/>
            <person name="Ma J."/>
        </authorList>
    </citation>
    <scope>NUCLEOTIDE SEQUENCE [LARGE SCALE GENOMIC DNA]</scope>
    <source>
        <strain evidence="7">JCM 32226</strain>
    </source>
</reference>
<evidence type="ECO:0000256" key="1">
    <source>
        <dbReference type="ARBA" id="ARBA00001946"/>
    </source>
</evidence>
<evidence type="ECO:0000313" key="6">
    <source>
        <dbReference type="EMBL" id="GAA4496151.1"/>
    </source>
</evidence>
<keyword evidence="7" id="KW-1185">Reference proteome</keyword>
<comment type="caution">
    <text evidence="6">The sequence shown here is derived from an EMBL/GenBank/DDBJ whole genome shotgun (WGS) entry which is preliminary data.</text>
</comment>
<proteinExistence type="inferred from homology"/>
<dbReference type="InterPro" id="IPR020476">
    <property type="entry name" value="Nudix_hydrolase"/>
</dbReference>
<dbReference type="PANTHER" id="PTHR43736">
    <property type="entry name" value="ADP-RIBOSE PYROPHOSPHATASE"/>
    <property type="match status" value="1"/>
</dbReference>
<dbReference type="PANTHER" id="PTHR43736:SF1">
    <property type="entry name" value="DIHYDRONEOPTERIN TRIPHOSPHATE DIPHOSPHATASE"/>
    <property type="match status" value="1"/>
</dbReference>
<feature type="region of interest" description="Disordered" evidence="4">
    <location>
        <begin position="166"/>
        <end position="190"/>
    </location>
</feature>
<protein>
    <submittedName>
        <fullName evidence="6">NUDIX domain-containing protein</fullName>
    </submittedName>
</protein>
<evidence type="ECO:0000256" key="4">
    <source>
        <dbReference type="SAM" id="MobiDB-lite"/>
    </source>
</evidence>
<dbReference type="InterPro" id="IPR020084">
    <property type="entry name" value="NUDIX_hydrolase_CS"/>
</dbReference>
<evidence type="ECO:0000259" key="5">
    <source>
        <dbReference type="PROSITE" id="PS51462"/>
    </source>
</evidence>
<dbReference type="PRINTS" id="PR00502">
    <property type="entry name" value="NUDIXFAMILY"/>
</dbReference>
<feature type="domain" description="Nudix hydrolase" evidence="5">
    <location>
        <begin position="29"/>
        <end position="162"/>
    </location>
</feature>
<dbReference type="PROSITE" id="PS51462">
    <property type="entry name" value="NUDIX"/>
    <property type="match status" value="1"/>
</dbReference>
<organism evidence="6 7">
    <name type="scientific">Pseudaeromonas paramecii</name>
    <dbReference type="NCBI Taxonomy" id="2138166"/>
    <lineage>
        <taxon>Bacteria</taxon>
        <taxon>Pseudomonadati</taxon>
        <taxon>Pseudomonadota</taxon>
        <taxon>Gammaproteobacteria</taxon>
        <taxon>Aeromonadales</taxon>
        <taxon>Aeromonadaceae</taxon>
        <taxon>Pseudaeromonas</taxon>
    </lineage>
</organism>
<comment type="cofactor">
    <cofactor evidence="1">
        <name>Mg(2+)</name>
        <dbReference type="ChEBI" id="CHEBI:18420"/>
    </cofactor>
</comment>
<evidence type="ECO:0000256" key="2">
    <source>
        <dbReference type="ARBA" id="ARBA00022801"/>
    </source>
</evidence>
<dbReference type="CDD" id="cd04681">
    <property type="entry name" value="NUDIX_Hydrolase"/>
    <property type="match status" value="1"/>
</dbReference>